<sequence>MLIATLIVACKPKEKKDSNKNQTSSEWKVDFLDNFDKFNSNNWQDQRIWVNNETHCYVPEGEFGTREVSQGTLKLKVVDTGKPSPCDNLDKNGKQHPETQYVAGRIVSKNKKEFIKGKWTARLKLGSNGEPSMFPAWWILGAQNNESPVQEEDENICWPLKGSGEIDIFEHHGDHQKDHFTAGAIKSLGECDKGDWWSLRKGFDVTLNEYHEYSVEWEGSDLVYRVDDKEIYRNVGEGDKYPEPMFAILNFAKITDSPMSGKEWVMEVDWVKHEYK</sequence>
<protein>
    <submittedName>
        <fullName evidence="3">Glycosyl hydrolase</fullName>
    </submittedName>
</protein>
<evidence type="ECO:0000259" key="2">
    <source>
        <dbReference type="PROSITE" id="PS51762"/>
    </source>
</evidence>
<evidence type="ECO:0000313" key="3">
    <source>
        <dbReference type="EMBL" id="OBY64628.1"/>
    </source>
</evidence>
<dbReference type="KEGG" id="pob:LPB03_04960"/>
<dbReference type="OrthoDB" id="9809583at2"/>
<organism evidence="3 4">
    <name type="scientific">Polaribacter vadi</name>
    <dbReference type="NCBI Taxonomy" id="1774273"/>
    <lineage>
        <taxon>Bacteria</taxon>
        <taxon>Pseudomonadati</taxon>
        <taxon>Bacteroidota</taxon>
        <taxon>Flavobacteriia</taxon>
        <taxon>Flavobacteriales</taxon>
        <taxon>Flavobacteriaceae</taxon>
    </lineage>
</organism>
<accession>A0A1B8TYC6</accession>
<dbReference type="SUPFAM" id="SSF49899">
    <property type="entry name" value="Concanavalin A-like lectins/glucanases"/>
    <property type="match status" value="1"/>
</dbReference>
<evidence type="ECO:0000256" key="1">
    <source>
        <dbReference type="ARBA" id="ARBA00006865"/>
    </source>
</evidence>
<dbReference type="GO" id="GO:0005975">
    <property type="term" value="P:carbohydrate metabolic process"/>
    <property type="evidence" value="ECO:0007669"/>
    <property type="project" value="InterPro"/>
</dbReference>
<dbReference type="PANTHER" id="PTHR10963:SF55">
    <property type="entry name" value="GLYCOSIDE HYDROLASE FAMILY 16 PROTEIN"/>
    <property type="match status" value="1"/>
</dbReference>
<dbReference type="GO" id="GO:0004553">
    <property type="term" value="F:hydrolase activity, hydrolyzing O-glycosyl compounds"/>
    <property type="evidence" value="ECO:0007669"/>
    <property type="project" value="InterPro"/>
</dbReference>
<reference evidence="4" key="1">
    <citation type="submission" date="2016-02" db="EMBL/GenBank/DDBJ databases">
        <authorList>
            <person name="Shin S.-K."/>
            <person name="Yi H."/>
            <person name="Kim E."/>
        </authorList>
    </citation>
    <scope>NUCLEOTIDE SEQUENCE [LARGE SCALE GENOMIC DNA]</scope>
    <source>
        <strain evidence="4">LPB0003</strain>
    </source>
</reference>
<dbReference type="STRING" id="1774273.LPB03_04960"/>
<dbReference type="InterPro" id="IPR000757">
    <property type="entry name" value="Beta-glucanase-like"/>
</dbReference>
<gene>
    <name evidence="3" type="ORF">LPB3_07535</name>
</gene>
<dbReference type="Pfam" id="PF00722">
    <property type="entry name" value="Glyco_hydro_16"/>
    <property type="match status" value="1"/>
</dbReference>
<evidence type="ECO:0000313" key="4">
    <source>
        <dbReference type="Proteomes" id="UP000092584"/>
    </source>
</evidence>
<comment type="caution">
    <text evidence="3">The sequence shown here is derived from an EMBL/GenBank/DDBJ whole genome shotgun (WGS) entry which is preliminary data.</text>
</comment>
<dbReference type="EMBL" id="LSFM01000022">
    <property type="protein sequence ID" value="OBY64628.1"/>
    <property type="molecule type" value="Genomic_DNA"/>
</dbReference>
<proteinExistence type="inferred from homology"/>
<keyword evidence="4" id="KW-1185">Reference proteome</keyword>
<dbReference type="InterPro" id="IPR013320">
    <property type="entry name" value="ConA-like_dom_sf"/>
</dbReference>
<dbReference type="PROSITE" id="PS51762">
    <property type="entry name" value="GH16_2"/>
    <property type="match status" value="1"/>
</dbReference>
<feature type="domain" description="GH16" evidence="2">
    <location>
        <begin position="25"/>
        <end position="276"/>
    </location>
</feature>
<dbReference type="AlphaFoldDB" id="A0A1B8TYC6"/>
<comment type="similarity">
    <text evidence="1">Belongs to the glycosyl hydrolase 16 family.</text>
</comment>
<dbReference type="Gene3D" id="2.60.120.200">
    <property type="match status" value="1"/>
</dbReference>
<keyword evidence="3" id="KW-0378">Hydrolase</keyword>
<dbReference type="Proteomes" id="UP000092584">
    <property type="component" value="Unassembled WGS sequence"/>
</dbReference>
<dbReference type="InterPro" id="IPR050546">
    <property type="entry name" value="Glycosyl_Hydrlase_16"/>
</dbReference>
<name>A0A1B8TYC6_9FLAO</name>
<dbReference type="PANTHER" id="PTHR10963">
    <property type="entry name" value="GLYCOSYL HYDROLASE-RELATED"/>
    <property type="match status" value="1"/>
</dbReference>